<evidence type="ECO:0000313" key="3">
    <source>
        <dbReference type="Proteomes" id="UP000784294"/>
    </source>
</evidence>
<dbReference type="EMBL" id="CAAALY010082242">
    <property type="protein sequence ID" value="VEL26712.1"/>
    <property type="molecule type" value="Genomic_DNA"/>
</dbReference>
<evidence type="ECO:0000313" key="2">
    <source>
        <dbReference type="EMBL" id="VEL26712.1"/>
    </source>
</evidence>
<evidence type="ECO:0000256" key="1">
    <source>
        <dbReference type="SAM" id="MobiDB-lite"/>
    </source>
</evidence>
<feature type="region of interest" description="Disordered" evidence="1">
    <location>
        <begin position="1"/>
        <end position="34"/>
    </location>
</feature>
<comment type="caution">
    <text evidence="2">The sequence shown here is derived from an EMBL/GenBank/DDBJ whole genome shotgun (WGS) entry which is preliminary data.</text>
</comment>
<protein>
    <submittedName>
        <fullName evidence="2">Uncharacterized protein</fullName>
    </submittedName>
</protein>
<sequence>MFFSSDRSTSSSEQARRSLQSSIRLGSSQGPIDKRRLIDKQHPTNHRVTVLTTDNNSAYITNRSASRLLEARGIASPYLSTSSQNSQRAWGDATPLRTLTRRTSDIAANTDCTAANTCDSETNGSGDQGIEMPDTQILLPSLIKGLTATLSPSSDSSDKISQETESSTPGIDFPVICSTRRIRTRQPMLSPTHLPAQFSLPASTGANCYSYHIDRTTASNITPVISTPNHSHYLNSESFIIPSRLYPSTEASGATSYPIHPSDNSKIVHTCPPDIFEGVHQRDLISSISRAQSNAFQTNQSINLENKSELTSSYPSRFSHSTSPTSSPLADSTARVGEFVIQAQTDQQTSSSCEVAVRLNQRLPISQSKSQQTIIFKDSKAISQSSTQ</sequence>
<organism evidence="2 3">
    <name type="scientific">Protopolystoma xenopodis</name>
    <dbReference type="NCBI Taxonomy" id="117903"/>
    <lineage>
        <taxon>Eukaryota</taxon>
        <taxon>Metazoa</taxon>
        <taxon>Spiralia</taxon>
        <taxon>Lophotrochozoa</taxon>
        <taxon>Platyhelminthes</taxon>
        <taxon>Monogenea</taxon>
        <taxon>Polyopisthocotylea</taxon>
        <taxon>Polystomatidea</taxon>
        <taxon>Polystomatidae</taxon>
        <taxon>Protopolystoma</taxon>
    </lineage>
</organism>
<keyword evidence="3" id="KW-1185">Reference proteome</keyword>
<dbReference type="Proteomes" id="UP000784294">
    <property type="component" value="Unassembled WGS sequence"/>
</dbReference>
<feature type="compositionally biased region" description="Low complexity" evidence="1">
    <location>
        <begin position="1"/>
        <end position="12"/>
    </location>
</feature>
<accession>A0A448X2Z3</accession>
<feature type="region of interest" description="Disordered" evidence="1">
    <location>
        <begin position="149"/>
        <end position="173"/>
    </location>
</feature>
<feature type="region of interest" description="Disordered" evidence="1">
    <location>
        <begin position="312"/>
        <end position="331"/>
    </location>
</feature>
<feature type="non-terminal residue" evidence="2">
    <location>
        <position position="388"/>
    </location>
</feature>
<name>A0A448X2Z3_9PLAT</name>
<gene>
    <name evidence="2" type="ORF">PXEA_LOCUS20152</name>
</gene>
<feature type="compositionally biased region" description="Low complexity" evidence="1">
    <location>
        <begin position="315"/>
        <end position="328"/>
    </location>
</feature>
<reference evidence="2" key="1">
    <citation type="submission" date="2018-11" db="EMBL/GenBank/DDBJ databases">
        <authorList>
            <consortium name="Pathogen Informatics"/>
        </authorList>
    </citation>
    <scope>NUCLEOTIDE SEQUENCE</scope>
</reference>
<feature type="compositionally biased region" description="Polar residues" evidence="1">
    <location>
        <begin position="17"/>
        <end position="30"/>
    </location>
</feature>
<dbReference type="AlphaFoldDB" id="A0A448X2Z3"/>
<proteinExistence type="predicted"/>